<dbReference type="PANTHER" id="PTHR48043:SF140">
    <property type="entry name" value="UDP-GLUCURONOSYLTRANSFERASE 2A1"/>
    <property type="match status" value="1"/>
</dbReference>
<evidence type="ECO:0000256" key="2">
    <source>
        <dbReference type="ARBA" id="ARBA00022676"/>
    </source>
</evidence>
<evidence type="ECO:0000313" key="6">
    <source>
        <dbReference type="Proteomes" id="UP000257200"/>
    </source>
</evidence>
<dbReference type="InterPro" id="IPR050271">
    <property type="entry name" value="UDP-glycosyltransferase"/>
</dbReference>
<dbReference type="AlphaFoldDB" id="A0A3Q1GS53"/>
<sequence length="265" mass="30920">MELRLSACVLLVLCMTWRVNGGKILVWYTDGSHWINMKPVLNTLIDRGHQVTVLVPSSSLFMNSSEPSRFHYEPFNITVSVEDLDKQNDDYFEFAMYEMHDMSYLQFYIRVIELMKNEMKISLQVMDGVLKSETIKKKLKEGNYDLLLSDPIYLGSDLVADILGIPLVFSLRFSLVPAPPSFVPGAMSKLTDKMDFSERIWSVLFYTVQDVVVDYVMWKEMDKYYSEVKGEWLRKNTLFVWITLSLMTKELLWMNCSDFIFNHTG</sequence>
<keyword evidence="4" id="KW-0732">Signal</keyword>
<evidence type="ECO:0000256" key="1">
    <source>
        <dbReference type="ARBA" id="ARBA00009995"/>
    </source>
</evidence>
<accession>A0A3Q1GS53</accession>
<name>A0A3Q1GS53_9TELE</name>
<dbReference type="Pfam" id="PF00201">
    <property type="entry name" value="UDPGT"/>
    <property type="match status" value="1"/>
</dbReference>
<dbReference type="SUPFAM" id="SSF53756">
    <property type="entry name" value="UDP-Glycosyltransferase/glycogen phosphorylase"/>
    <property type="match status" value="1"/>
</dbReference>
<dbReference type="Gene3D" id="3.40.50.2000">
    <property type="entry name" value="Glycogen Phosphorylase B"/>
    <property type="match status" value="1"/>
</dbReference>
<dbReference type="GeneTree" id="ENSGT00940000164390"/>
<dbReference type="GO" id="GO:0015020">
    <property type="term" value="F:glucuronosyltransferase activity"/>
    <property type="evidence" value="ECO:0007669"/>
    <property type="project" value="TreeGrafter"/>
</dbReference>
<reference evidence="5" key="1">
    <citation type="submission" date="2025-08" db="UniProtKB">
        <authorList>
            <consortium name="Ensembl"/>
        </authorList>
    </citation>
    <scope>IDENTIFICATION</scope>
</reference>
<dbReference type="Proteomes" id="UP000257200">
    <property type="component" value="Unplaced"/>
</dbReference>
<evidence type="ECO:0000256" key="4">
    <source>
        <dbReference type="SAM" id="SignalP"/>
    </source>
</evidence>
<protein>
    <submittedName>
        <fullName evidence="5">Uncharacterized protein</fullName>
    </submittedName>
</protein>
<keyword evidence="2" id="KW-0328">Glycosyltransferase</keyword>
<comment type="similarity">
    <text evidence="1">Belongs to the UDP-glycosyltransferase family.</text>
</comment>
<reference evidence="5" key="2">
    <citation type="submission" date="2025-09" db="UniProtKB">
        <authorList>
            <consortium name="Ensembl"/>
        </authorList>
    </citation>
    <scope>IDENTIFICATION</scope>
</reference>
<evidence type="ECO:0000256" key="3">
    <source>
        <dbReference type="ARBA" id="ARBA00022679"/>
    </source>
</evidence>
<feature type="chain" id="PRO_5018629343" evidence="4">
    <location>
        <begin position="22"/>
        <end position="265"/>
    </location>
</feature>
<dbReference type="STRING" id="80966.ENSAPOP00000020010"/>
<dbReference type="Ensembl" id="ENSAPOT00000035071.1">
    <property type="protein sequence ID" value="ENSAPOP00000020010.1"/>
    <property type="gene ID" value="ENSAPOG00000023561.1"/>
</dbReference>
<dbReference type="InterPro" id="IPR002213">
    <property type="entry name" value="UDP_glucos_trans"/>
</dbReference>
<keyword evidence="3" id="KW-0808">Transferase</keyword>
<feature type="signal peptide" evidence="4">
    <location>
        <begin position="1"/>
        <end position="21"/>
    </location>
</feature>
<dbReference type="InParanoid" id="A0A3Q1GS53"/>
<keyword evidence="6" id="KW-1185">Reference proteome</keyword>
<organism evidence="5 6">
    <name type="scientific">Acanthochromis polyacanthus</name>
    <name type="common">spiny chromis</name>
    <dbReference type="NCBI Taxonomy" id="80966"/>
    <lineage>
        <taxon>Eukaryota</taxon>
        <taxon>Metazoa</taxon>
        <taxon>Chordata</taxon>
        <taxon>Craniata</taxon>
        <taxon>Vertebrata</taxon>
        <taxon>Euteleostomi</taxon>
        <taxon>Actinopterygii</taxon>
        <taxon>Neopterygii</taxon>
        <taxon>Teleostei</taxon>
        <taxon>Neoteleostei</taxon>
        <taxon>Acanthomorphata</taxon>
        <taxon>Ovalentaria</taxon>
        <taxon>Pomacentridae</taxon>
        <taxon>Acanthochromis</taxon>
    </lineage>
</organism>
<evidence type="ECO:0000313" key="5">
    <source>
        <dbReference type="Ensembl" id="ENSAPOP00000020010.1"/>
    </source>
</evidence>
<proteinExistence type="inferred from homology"/>
<dbReference type="PANTHER" id="PTHR48043">
    <property type="entry name" value="EG:EG0003.4 PROTEIN-RELATED"/>
    <property type="match status" value="1"/>
</dbReference>